<gene>
    <name evidence="2" type="ORF">EJ903_21105</name>
</gene>
<protein>
    <submittedName>
        <fullName evidence="2">Glycosyltransferase family 1 protein</fullName>
    </submittedName>
</protein>
<comment type="caution">
    <text evidence="2">The sequence shown here is derived from an EMBL/GenBank/DDBJ whole genome shotgun (WGS) entry which is preliminary data.</text>
</comment>
<dbReference type="AlphaFoldDB" id="A0A431VBZ1"/>
<dbReference type="EMBL" id="RXMA01000026">
    <property type="protein sequence ID" value="RTR16287.1"/>
    <property type="molecule type" value="Genomic_DNA"/>
</dbReference>
<dbReference type="SUPFAM" id="SSF53756">
    <property type="entry name" value="UDP-Glycosyltransferase/glycogen phosphorylase"/>
    <property type="match status" value="1"/>
</dbReference>
<feature type="domain" description="Spore protein YkvP/CgeB glycosyl transferase-like" evidence="1">
    <location>
        <begin position="236"/>
        <end position="374"/>
    </location>
</feature>
<proteinExistence type="predicted"/>
<keyword evidence="2" id="KW-0808">Transferase</keyword>
<evidence type="ECO:0000313" key="2">
    <source>
        <dbReference type="EMBL" id="RTR16287.1"/>
    </source>
</evidence>
<evidence type="ECO:0000259" key="1">
    <source>
        <dbReference type="Pfam" id="PF13524"/>
    </source>
</evidence>
<dbReference type="Pfam" id="PF13524">
    <property type="entry name" value="Glyco_trans_1_2"/>
    <property type="match status" value="1"/>
</dbReference>
<keyword evidence="3" id="KW-1185">Reference proteome</keyword>
<organism evidence="2 3">
    <name type="scientific">Azospirillum griseum</name>
    <dbReference type="NCBI Taxonomy" id="2496639"/>
    <lineage>
        <taxon>Bacteria</taxon>
        <taxon>Pseudomonadati</taxon>
        <taxon>Pseudomonadota</taxon>
        <taxon>Alphaproteobacteria</taxon>
        <taxon>Rhodospirillales</taxon>
        <taxon>Azospirillaceae</taxon>
        <taxon>Azospirillum</taxon>
    </lineage>
</organism>
<evidence type="ECO:0000313" key="3">
    <source>
        <dbReference type="Proteomes" id="UP000277007"/>
    </source>
</evidence>
<name>A0A431VBZ1_9PROT</name>
<dbReference type="RefSeq" id="WP_126619168.1">
    <property type="nucleotide sequence ID" value="NZ_JBHUCY010000002.1"/>
</dbReference>
<sequence>MLPPVEADPHGSLRLSSGVYRAALEAIGFRTVIVDLERFGPAELRALRDTRLQALFSDGGWVNSVMIEDRDGEKPLPERLGVPVVALINDNPCSDWMPLIMGRDDPRQTTAFLDADFATLWRRWVPQRGSHRVYVPACPPMPPPPPEAERDIPVLTVATLRPSDQFRRHLEERCPEPLVHALYSIIVDTGLAETLAPFSAVCDTAFAALGIRLNLETPGHRFLLCLADHHIRNERRRRMIARLAHHPITLVGHADDVPLHPDSRVLPPVPHSGLMALYRRARVVVACPPYVGGVSERLTHPMAAGAVVVAPPTILSDRLLGRDRVFATVAGDFGDLADGLARATDPGIRRRILATAQAEVVERFTPEAMMRDLMSGVGALPASAPAA</sequence>
<dbReference type="GO" id="GO:0016740">
    <property type="term" value="F:transferase activity"/>
    <property type="evidence" value="ECO:0007669"/>
    <property type="project" value="UniProtKB-KW"/>
</dbReference>
<accession>A0A431VBZ1</accession>
<dbReference type="OrthoDB" id="9819504at2"/>
<dbReference type="Proteomes" id="UP000277007">
    <property type="component" value="Unassembled WGS sequence"/>
</dbReference>
<dbReference type="InterPro" id="IPR055259">
    <property type="entry name" value="YkvP/CgeB_Glyco_trans-like"/>
</dbReference>
<reference evidence="2 3" key="1">
    <citation type="submission" date="2018-12" db="EMBL/GenBank/DDBJ databases">
        <authorList>
            <person name="Yang Y."/>
        </authorList>
    </citation>
    <scope>NUCLEOTIDE SEQUENCE [LARGE SCALE GENOMIC DNA]</scope>
    <source>
        <strain evidence="2 3">L-25-5w-1</strain>
    </source>
</reference>